<dbReference type="PANTHER" id="PTHR43798">
    <property type="entry name" value="MONOACYLGLYCEROL LIPASE"/>
    <property type="match status" value="1"/>
</dbReference>
<dbReference type="Pfam" id="PF00561">
    <property type="entry name" value="Abhydrolase_1"/>
    <property type="match status" value="2"/>
</dbReference>
<evidence type="ECO:0000313" key="2">
    <source>
        <dbReference type="EMBL" id="MDT0429275.1"/>
    </source>
</evidence>
<dbReference type="PANTHER" id="PTHR43798:SF33">
    <property type="entry name" value="HYDROLASE, PUTATIVE (AFU_ORTHOLOGUE AFUA_2G14860)-RELATED"/>
    <property type="match status" value="1"/>
</dbReference>
<feature type="domain" description="AB hydrolase-1" evidence="1">
    <location>
        <begin position="22"/>
        <end position="265"/>
    </location>
</feature>
<dbReference type="GO" id="GO:0016787">
    <property type="term" value="F:hydrolase activity"/>
    <property type="evidence" value="ECO:0007669"/>
    <property type="project" value="UniProtKB-KW"/>
</dbReference>
<evidence type="ECO:0000259" key="1">
    <source>
        <dbReference type="Pfam" id="PF00561"/>
    </source>
</evidence>
<sequence>MPTLSAYDGCELAYHLVGEGEPLICLPGGPMRASAYLGALGGLSRVRRLVLLDLRGTGGSALPEDPSSYRCDRLVDDIEALRTHLGLERIDLLGHSAAGNPAALYAAIHPQRLRSLTLVAPGTRAVGLPVTDQDLRDAATAHAHEPWYPDARAALEEILAGRATAKARSACTPLTYGRWDAKAQAHAAATQPAEDAAALFYPSEGFDPAPTVAALREVTAPVLVLAGEYDGGPTPDLAARLAALFPHAEFAVQRGAGHYPWIDDPGAFTRTVATFLDPEVSSVRAGGVRLAYRTWGDPAAPPVVLAHGRCGDSRDWTGVAERLAARHRVYALDFRGHGLSDWPGRYSFELFRDDLHGFLEARNLAGATVIGHSMGGAAALLLAEQQPGLIGSLVIEEAPPLLPLDPPRPRARRPEGPLGYDWPVIPAIDAQLNEPDPAARERLGEITAPTLVVGGTRSHVDQRQLAWLAEQIPGGRYVPVDASHLVHTDNPDAFLTALHTFGIG</sequence>
<dbReference type="PRINTS" id="PR00111">
    <property type="entry name" value="ABHYDROLASE"/>
</dbReference>
<keyword evidence="3" id="KW-1185">Reference proteome</keyword>
<comment type="caution">
    <text evidence="2">The sequence shown here is derived from an EMBL/GenBank/DDBJ whole genome shotgun (WGS) entry which is preliminary data.</text>
</comment>
<dbReference type="InterPro" id="IPR029058">
    <property type="entry name" value="AB_hydrolase_fold"/>
</dbReference>
<dbReference type="InterPro" id="IPR000073">
    <property type="entry name" value="AB_hydrolase_1"/>
</dbReference>
<organism evidence="2 3">
    <name type="scientific">Streptomyces salyersiae</name>
    <dbReference type="NCBI Taxonomy" id="3075530"/>
    <lineage>
        <taxon>Bacteria</taxon>
        <taxon>Bacillati</taxon>
        <taxon>Actinomycetota</taxon>
        <taxon>Actinomycetes</taxon>
        <taxon>Kitasatosporales</taxon>
        <taxon>Streptomycetaceae</taxon>
        <taxon>Streptomyces</taxon>
    </lineage>
</organism>
<dbReference type="EMBL" id="JAVREX010000006">
    <property type="protein sequence ID" value="MDT0429275.1"/>
    <property type="molecule type" value="Genomic_DNA"/>
</dbReference>
<dbReference type="Gene3D" id="3.40.50.1820">
    <property type="entry name" value="alpha/beta hydrolase"/>
    <property type="match status" value="3"/>
</dbReference>
<reference evidence="3" key="1">
    <citation type="submission" date="2023-07" db="EMBL/GenBank/DDBJ databases">
        <title>30 novel species of actinomycetes from the DSMZ collection.</title>
        <authorList>
            <person name="Nouioui I."/>
        </authorList>
    </citation>
    <scope>NUCLEOTIDE SEQUENCE [LARGE SCALE GENOMIC DNA]</scope>
    <source>
        <strain evidence="3">DSM 41770</strain>
    </source>
</reference>
<dbReference type="RefSeq" id="WP_200695183.1">
    <property type="nucleotide sequence ID" value="NZ_JAVREX010000006.1"/>
</dbReference>
<accession>A0ABU2RKA3</accession>
<dbReference type="SUPFAM" id="SSF53474">
    <property type="entry name" value="alpha/beta-Hydrolases"/>
    <property type="match status" value="2"/>
</dbReference>
<proteinExistence type="predicted"/>
<dbReference type="Proteomes" id="UP001183777">
    <property type="component" value="Unassembled WGS sequence"/>
</dbReference>
<protein>
    <submittedName>
        <fullName evidence="2">Alpha/beta hydrolase</fullName>
    </submittedName>
</protein>
<name>A0ABU2RKA3_9ACTN</name>
<evidence type="ECO:0000313" key="3">
    <source>
        <dbReference type="Proteomes" id="UP001183777"/>
    </source>
</evidence>
<gene>
    <name evidence="2" type="ORF">RM649_16725</name>
</gene>
<feature type="domain" description="AB hydrolase-1" evidence="1">
    <location>
        <begin position="301"/>
        <end position="405"/>
    </location>
</feature>
<keyword evidence="2" id="KW-0378">Hydrolase</keyword>
<dbReference type="InterPro" id="IPR050266">
    <property type="entry name" value="AB_hydrolase_sf"/>
</dbReference>